<feature type="compositionally biased region" description="Polar residues" evidence="2">
    <location>
        <begin position="48"/>
        <end position="62"/>
    </location>
</feature>
<feature type="region of interest" description="Disordered" evidence="2">
    <location>
        <begin position="1"/>
        <end position="89"/>
    </location>
</feature>
<dbReference type="GeneID" id="10533648"/>
<dbReference type="Pfam" id="PF22936">
    <property type="entry name" value="Pol_BBD"/>
    <property type="match status" value="1"/>
</dbReference>
<dbReference type="OrthoDB" id="2507000at2759"/>
<dbReference type="VEuPathDB" id="FungiDB:PGTG_08018"/>
<evidence type="ECO:0000259" key="3">
    <source>
        <dbReference type="PROSITE" id="PS50158"/>
    </source>
</evidence>
<keyword evidence="1" id="KW-0862">Zinc</keyword>
<reference key="1">
    <citation type="submission" date="2007-01" db="EMBL/GenBank/DDBJ databases">
        <title>The Genome Sequence of Puccinia graminis f. sp. tritici Strain CRL 75-36-700-3.</title>
        <authorList>
            <consortium name="The Broad Institute Genome Sequencing Platform"/>
            <person name="Birren B."/>
            <person name="Lander E."/>
            <person name="Galagan J."/>
            <person name="Nusbaum C."/>
            <person name="Devon K."/>
            <person name="Cuomo C."/>
            <person name="Jaffe D."/>
            <person name="Butler J."/>
            <person name="Alvarez P."/>
            <person name="Gnerre S."/>
            <person name="Grabherr M."/>
            <person name="Mauceli E."/>
            <person name="Brockman W."/>
            <person name="Young S."/>
            <person name="LaButti K."/>
            <person name="Sykes S."/>
            <person name="DeCaprio D."/>
            <person name="Crawford M."/>
            <person name="Koehrsen M."/>
            <person name="Engels R."/>
            <person name="Montgomery P."/>
            <person name="Pearson M."/>
            <person name="Howarth C."/>
            <person name="Larson L."/>
            <person name="White J."/>
            <person name="Zeng Q."/>
            <person name="Kodira C."/>
            <person name="Yandava C."/>
            <person name="Alvarado L."/>
            <person name="O'Leary S."/>
            <person name="Szabo L."/>
            <person name="Dean R."/>
            <person name="Schein J."/>
        </authorList>
    </citation>
    <scope>NUCLEOTIDE SEQUENCE</scope>
    <source>
        <strain>CRL 75-36-700-3</strain>
    </source>
</reference>
<name>E3KBW7_PUCGT</name>
<keyword evidence="5" id="KW-1185">Reference proteome</keyword>
<dbReference type="PROSITE" id="PS50158">
    <property type="entry name" value="ZF_CCHC"/>
    <property type="match status" value="1"/>
</dbReference>
<organism evidence="4 5">
    <name type="scientific">Puccinia graminis f. sp. tritici (strain CRL 75-36-700-3 / race SCCL)</name>
    <name type="common">Black stem rust fungus</name>
    <dbReference type="NCBI Taxonomy" id="418459"/>
    <lineage>
        <taxon>Eukaryota</taxon>
        <taxon>Fungi</taxon>
        <taxon>Dikarya</taxon>
        <taxon>Basidiomycota</taxon>
        <taxon>Pucciniomycotina</taxon>
        <taxon>Pucciniomycetes</taxon>
        <taxon>Pucciniales</taxon>
        <taxon>Pucciniaceae</taxon>
        <taxon>Puccinia</taxon>
    </lineage>
</organism>
<accession>E3KBW7</accession>
<evidence type="ECO:0000256" key="2">
    <source>
        <dbReference type="SAM" id="MobiDB-lite"/>
    </source>
</evidence>
<proteinExistence type="predicted"/>
<evidence type="ECO:0000313" key="4">
    <source>
        <dbReference type="EMBL" id="EFP81769.2"/>
    </source>
</evidence>
<dbReference type="GO" id="GO:0003676">
    <property type="term" value="F:nucleic acid binding"/>
    <property type="evidence" value="ECO:0007669"/>
    <property type="project" value="InterPro"/>
</dbReference>
<feature type="region of interest" description="Disordered" evidence="2">
    <location>
        <begin position="101"/>
        <end position="125"/>
    </location>
</feature>
<evidence type="ECO:0000313" key="5">
    <source>
        <dbReference type="Proteomes" id="UP000008783"/>
    </source>
</evidence>
<dbReference type="AlphaFoldDB" id="E3KBW7"/>
<gene>
    <name evidence="4" type="ORF">PGTG_08018</name>
</gene>
<reference evidence="5" key="2">
    <citation type="journal article" date="2011" name="Proc. Natl. Acad. Sci. U.S.A.">
        <title>Obligate biotrophy features unraveled by the genomic analysis of rust fungi.</title>
        <authorList>
            <person name="Duplessis S."/>
            <person name="Cuomo C.A."/>
            <person name="Lin Y.-C."/>
            <person name="Aerts A."/>
            <person name="Tisserant E."/>
            <person name="Veneault-Fourrey C."/>
            <person name="Joly D.L."/>
            <person name="Hacquard S."/>
            <person name="Amselem J."/>
            <person name="Cantarel B.L."/>
            <person name="Chiu R."/>
            <person name="Coutinho P.M."/>
            <person name="Feau N."/>
            <person name="Field M."/>
            <person name="Frey P."/>
            <person name="Gelhaye E."/>
            <person name="Goldberg J."/>
            <person name="Grabherr M.G."/>
            <person name="Kodira C.D."/>
            <person name="Kohler A."/>
            <person name="Kuees U."/>
            <person name="Lindquist E.A."/>
            <person name="Lucas S.M."/>
            <person name="Mago R."/>
            <person name="Mauceli E."/>
            <person name="Morin E."/>
            <person name="Murat C."/>
            <person name="Pangilinan J.L."/>
            <person name="Park R."/>
            <person name="Pearson M."/>
            <person name="Quesneville H."/>
            <person name="Rouhier N."/>
            <person name="Sakthikumar S."/>
            <person name="Salamov A.A."/>
            <person name="Schmutz J."/>
            <person name="Selles B."/>
            <person name="Shapiro H."/>
            <person name="Tanguay P."/>
            <person name="Tuskan G.A."/>
            <person name="Henrissat B."/>
            <person name="Van de Peer Y."/>
            <person name="Rouze P."/>
            <person name="Ellis J.G."/>
            <person name="Dodds P.N."/>
            <person name="Schein J.E."/>
            <person name="Zhong S."/>
            <person name="Hamelin R.C."/>
            <person name="Grigoriev I.V."/>
            <person name="Szabo L.J."/>
            <person name="Martin F."/>
        </authorList>
    </citation>
    <scope>NUCLEOTIDE SEQUENCE [LARGE SCALE GENOMIC DNA]</scope>
    <source>
        <strain evidence="5">CRL 75-36-700-3 / race SCCL</strain>
    </source>
</reference>
<feature type="domain" description="CCHC-type" evidence="3">
    <location>
        <begin position="405"/>
        <end position="421"/>
    </location>
</feature>
<dbReference type="RefSeq" id="XP_003326188.2">
    <property type="nucleotide sequence ID" value="XM_003326140.2"/>
</dbReference>
<dbReference type="GO" id="GO:0008270">
    <property type="term" value="F:zinc ion binding"/>
    <property type="evidence" value="ECO:0007669"/>
    <property type="project" value="UniProtKB-KW"/>
</dbReference>
<dbReference type="InterPro" id="IPR054722">
    <property type="entry name" value="PolX-like_BBD"/>
</dbReference>
<dbReference type="InterPro" id="IPR001878">
    <property type="entry name" value="Znf_CCHC"/>
</dbReference>
<dbReference type="HOGENOM" id="CLU_022200_0_0_1"/>
<dbReference type="EMBL" id="DS178280">
    <property type="protein sequence ID" value="EFP81769.2"/>
    <property type="molecule type" value="Genomic_DNA"/>
</dbReference>
<keyword evidence="1" id="KW-0863">Zinc-finger</keyword>
<keyword evidence="1" id="KW-0479">Metal-binding</keyword>
<dbReference type="InParanoid" id="E3KBW7"/>
<sequence length="673" mass="73882">MSTGIASTGGPGSHRRNSLAGSVTSHGSFEDYVPDGKKKMNELFDSVAGTSSGPNPGDQTIRPTGAAGPSNPNRINRAATAPVGQSTSGLNTLRQQLDLPPHLQATNTNPPPPIIPTPRFDQRPATDFRLNETEDKRDFRFSEMKLKQNKLVSSSVSSIVSGMRKEDALLPDGSNFGQWFRTLKEVSRLGLSDPDFFFKPCTSKTFERIGRAVMLASVHSSLVPDLQAVDTSHKMYLSIKKKFKTVSRAAQMNIWHRFMLFRIDPSMPSAGVAATLLDLYSEWRSVNVSCRSDSFLGFILQAAVVQSGAPYRSDFENRIENAIQNDPNNVCPSFALICNAYDISRQQHFQASEQPSHPAGSVFTPAALLTATSTNEDFDASMFLTGIDEPEWSAALDFFALTAAKCWGCGGDNHYQQDCPQKSRQPGQQSGKQVIGTLVGTIYGQLPSGFQVTSARFPNYSARKSLAPPTVNQHRAIQMADYYRPRYGQSQSSQNSMLRSPQNTKPGGVTAQIVELGVLPDDLDDLDFRTMALGEDVVSDPAVFDTRASHGFKGSNFLLHSFRYLSKPIPVAVATNSSRSKITGIGDLKFRGPNGQVIVLKHVLYCEHARSTLISMAALRKANASVFYDNEADAFKVYHPNGSHLFSCVFEQAKNRWCMPYPMIRVSLYATNL</sequence>
<evidence type="ECO:0000256" key="1">
    <source>
        <dbReference type="PROSITE-ProRule" id="PRU00047"/>
    </source>
</evidence>
<protein>
    <recommendedName>
        <fullName evidence="3">CCHC-type domain-containing protein</fullName>
    </recommendedName>
</protein>
<dbReference type="KEGG" id="pgr:PGTG_08018"/>
<dbReference type="Proteomes" id="UP000008783">
    <property type="component" value="Unassembled WGS sequence"/>
</dbReference>